<sequence>MTQTRLLYRSENGDQWLLKRELEPGRVFVRHEPSPASGGRVADLEIGEFLIRGVYGPEHVELLRLIGSLVDQQGSTTERTVEGE</sequence>
<proteinExistence type="predicted"/>
<dbReference type="AlphaFoldDB" id="A0A502EXU6"/>
<gene>
    <name evidence="1" type="ORF">EAH89_28820</name>
</gene>
<dbReference type="Proteomes" id="UP000317078">
    <property type="component" value="Unassembled WGS sequence"/>
</dbReference>
<protein>
    <submittedName>
        <fullName evidence="1">Uncharacterized protein</fullName>
    </submittedName>
</protein>
<evidence type="ECO:0000313" key="1">
    <source>
        <dbReference type="EMBL" id="TPG40971.1"/>
    </source>
</evidence>
<dbReference type="OrthoDB" id="7869524at2"/>
<dbReference type="EMBL" id="RCZP01000068">
    <property type="protein sequence ID" value="TPG40971.1"/>
    <property type="molecule type" value="Genomic_DNA"/>
</dbReference>
<organism evidence="1 2">
    <name type="scientific">Muricoccus nepalensis</name>
    <dbReference type="NCBI Taxonomy" id="1854500"/>
    <lineage>
        <taxon>Bacteria</taxon>
        <taxon>Pseudomonadati</taxon>
        <taxon>Pseudomonadota</taxon>
        <taxon>Alphaproteobacteria</taxon>
        <taxon>Acetobacterales</taxon>
        <taxon>Roseomonadaceae</taxon>
        <taxon>Muricoccus</taxon>
    </lineage>
</organism>
<comment type="caution">
    <text evidence="1">The sequence shown here is derived from an EMBL/GenBank/DDBJ whole genome shotgun (WGS) entry which is preliminary data.</text>
</comment>
<dbReference type="RefSeq" id="WP_140887267.1">
    <property type="nucleotide sequence ID" value="NZ_RCZP01000068.1"/>
</dbReference>
<reference evidence="1 2" key="1">
    <citation type="journal article" date="2019" name="Environ. Microbiol.">
        <title>Species interactions and distinct microbial communities in high Arctic permafrost affected cryosols are associated with the CH4 and CO2 gas fluxes.</title>
        <authorList>
            <person name="Altshuler I."/>
            <person name="Hamel J."/>
            <person name="Turney S."/>
            <person name="Magnuson E."/>
            <person name="Levesque R."/>
            <person name="Greer C."/>
            <person name="Whyte L.G."/>
        </authorList>
    </citation>
    <scope>NUCLEOTIDE SEQUENCE [LARGE SCALE GENOMIC DNA]</scope>
    <source>
        <strain evidence="1 2">S9.3B</strain>
    </source>
</reference>
<name>A0A502EXU6_9PROT</name>
<accession>A0A502EXU6</accession>
<evidence type="ECO:0000313" key="2">
    <source>
        <dbReference type="Proteomes" id="UP000317078"/>
    </source>
</evidence>
<keyword evidence="2" id="KW-1185">Reference proteome</keyword>